<dbReference type="eggNOG" id="COG3677">
    <property type="taxonomic scope" value="Bacteria"/>
</dbReference>
<dbReference type="HOGENOM" id="CLU_1892368_0_0_11"/>
<accession>R4Z3S4</accession>
<dbReference type="AlphaFoldDB" id="R4Z3S4"/>
<dbReference type="Pfam" id="PF13384">
    <property type="entry name" value="HTH_23"/>
    <property type="match status" value="1"/>
</dbReference>
<evidence type="ECO:0000313" key="2">
    <source>
        <dbReference type="Proteomes" id="UP000018291"/>
    </source>
</evidence>
<organism evidence="1 2">
    <name type="scientific">Candidatus Neomicrothrix parvicella RN1</name>
    <dbReference type="NCBI Taxonomy" id="1229780"/>
    <lineage>
        <taxon>Bacteria</taxon>
        <taxon>Bacillati</taxon>
        <taxon>Actinomycetota</taxon>
        <taxon>Acidimicrobiia</taxon>
        <taxon>Acidimicrobiales</taxon>
        <taxon>Microthrixaceae</taxon>
        <taxon>Candidatus Neomicrothrix</taxon>
    </lineage>
</organism>
<keyword evidence="2" id="KW-1185">Reference proteome</keyword>
<proteinExistence type="predicted"/>
<dbReference type="Proteomes" id="UP000018291">
    <property type="component" value="Unassembled WGS sequence"/>
</dbReference>
<evidence type="ECO:0000313" key="1">
    <source>
        <dbReference type="EMBL" id="CCM65300.1"/>
    </source>
</evidence>
<comment type="caution">
    <text evidence="1">The sequence shown here is derived from an EMBL/GenBank/DDBJ whole genome shotgun (WGS) entry which is preliminary data.</text>
</comment>
<sequence length="134" mass="14191">MTHVLLPAMCLLRRRDGVEQIGSALLAFGDGGGHRSIADRLGVPASTVRGWLRRFNAKAAFLAGQFVAVARRLDPSLGHIRGRGSPARKVLEAVGVAAAAAVRRFGPGNRWFFVSAVSGGRLLSNTNSPFQANS</sequence>
<name>R4Z3S4_9ACTN</name>
<gene>
    <name evidence="1" type="ORF">BN381_690001</name>
</gene>
<reference evidence="1 2" key="1">
    <citation type="journal article" date="2013" name="ISME J.">
        <title>Metabolic model for the filamentous 'Candidatus Microthrix parvicella' based on genomic and metagenomic analyses.</title>
        <authorList>
            <person name="Jon McIlroy S."/>
            <person name="Kristiansen R."/>
            <person name="Albertsen M."/>
            <person name="Michael Karst S."/>
            <person name="Rossetti S."/>
            <person name="Lund Nielsen J."/>
            <person name="Tandoi V."/>
            <person name="James Seviour R."/>
            <person name="Nielsen P.H."/>
        </authorList>
    </citation>
    <scope>NUCLEOTIDE SEQUENCE [LARGE SCALE GENOMIC DNA]</scope>
    <source>
        <strain evidence="1 2">RN1</strain>
    </source>
</reference>
<protein>
    <submittedName>
        <fullName evidence="1">Uncharacterized protein</fullName>
    </submittedName>
</protein>
<dbReference type="RefSeq" id="WP_012229955.1">
    <property type="nucleotide sequence ID" value="NZ_HG422565.1"/>
</dbReference>
<dbReference type="EMBL" id="CANL01000066">
    <property type="protein sequence ID" value="CCM65300.1"/>
    <property type="molecule type" value="Genomic_DNA"/>
</dbReference>